<dbReference type="HOGENOM" id="CLU_070764_7_3_7"/>
<dbReference type="GO" id="GO:0016491">
    <property type="term" value="F:oxidoreductase activity"/>
    <property type="evidence" value="ECO:0007669"/>
    <property type="project" value="InterPro"/>
</dbReference>
<dbReference type="CDD" id="cd02151">
    <property type="entry name" value="nitroreductase"/>
    <property type="match status" value="1"/>
</dbReference>
<accession>Q6APW3</accession>
<dbReference type="OrthoDB" id="9809288at2"/>
<protein>
    <submittedName>
        <fullName evidence="2">Related to NADPH-oxidoreductase</fullName>
    </submittedName>
</protein>
<dbReference type="Pfam" id="PF00881">
    <property type="entry name" value="Nitroreductase"/>
    <property type="match status" value="2"/>
</dbReference>
<proteinExistence type="predicted"/>
<dbReference type="AlphaFoldDB" id="Q6APW3"/>
<dbReference type="InterPro" id="IPR000415">
    <property type="entry name" value="Nitroreductase-like"/>
</dbReference>
<evidence type="ECO:0000313" key="3">
    <source>
        <dbReference type="Proteomes" id="UP000000602"/>
    </source>
</evidence>
<sequence length="176" mass="19338">MQELLRKRRSTRLFQDRPVEAEKIDLLIEAALRSPSSMGRMPWHFIVVTEAETLTALAGVKSHGARFLGGAPLAIAVVADPDLCDVWIEDCSIASLILHLTATELGLGSCWAQIRSRMDEQSVDAEENVARILALPDGFRTLAIIGIGYGAEEKEGHPQDSLNYDRVHSQRYGAGQ</sequence>
<dbReference type="KEGG" id="dps:DP0881"/>
<organism evidence="2 3">
    <name type="scientific">Desulfotalea psychrophila (strain LSv54 / DSM 12343)</name>
    <dbReference type="NCBI Taxonomy" id="177439"/>
    <lineage>
        <taxon>Bacteria</taxon>
        <taxon>Pseudomonadati</taxon>
        <taxon>Thermodesulfobacteriota</taxon>
        <taxon>Desulfobulbia</taxon>
        <taxon>Desulfobulbales</taxon>
        <taxon>Desulfocapsaceae</taxon>
        <taxon>Desulfotalea</taxon>
    </lineage>
</organism>
<reference evidence="3" key="1">
    <citation type="journal article" date="2004" name="Environ. Microbiol.">
        <title>The genome of Desulfotalea psychrophila, a sulfate-reducing bacterium from permanently cold Arctic sediments.</title>
        <authorList>
            <person name="Rabus R."/>
            <person name="Ruepp A."/>
            <person name="Frickey T."/>
            <person name="Rattei T."/>
            <person name="Fartmann B."/>
            <person name="Stark M."/>
            <person name="Bauer M."/>
            <person name="Zibat A."/>
            <person name="Lombardot T."/>
            <person name="Becker I."/>
            <person name="Amann J."/>
            <person name="Gellner K."/>
            <person name="Teeling H."/>
            <person name="Leuschner W.D."/>
            <person name="Gloeckner F.-O."/>
            <person name="Lupas A.N."/>
            <person name="Amann R."/>
            <person name="Klenk H.-P."/>
        </authorList>
    </citation>
    <scope>NUCLEOTIDE SEQUENCE [LARGE SCALE GENOMIC DNA]</scope>
    <source>
        <strain evidence="3">DSM 12343 / LSv54</strain>
    </source>
</reference>
<dbReference type="SUPFAM" id="SSF55469">
    <property type="entry name" value="FMN-dependent nitroreductase-like"/>
    <property type="match status" value="1"/>
</dbReference>
<dbReference type="eggNOG" id="COG0778">
    <property type="taxonomic scope" value="Bacteria"/>
</dbReference>
<feature type="domain" description="Nitroreductase" evidence="1">
    <location>
        <begin position="5"/>
        <end position="57"/>
    </location>
</feature>
<dbReference type="EMBL" id="CR522870">
    <property type="protein sequence ID" value="CAG35610.1"/>
    <property type="molecule type" value="Genomic_DNA"/>
</dbReference>
<name>Q6APW3_DESPS</name>
<evidence type="ECO:0000259" key="1">
    <source>
        <dbReference type="Pfam" id="PF00881"/>
    </source>
</evidence>
<dbReference type="Gene3D" id="3.40.109.10">
    <property type="entry name" value="NADH Oxidase"/>
    <property type="match status" value="1"/>
</dbReference>
<dbReference type="RefSeq" id="WP_011188124.1">
    <property type="nucleotide sequence ID" value="NC_006138.1"/>
</dbReference>
<dbReference type="PANTHER" id="PTHR23026:SF117">
    <property type="entry name" value="NITROREDUCTASE"/>
    <property type="match status" value="1"/>
</dbReference>
<evidence type="ECO:0000313" key="2">
    <source>
        <dbReference type="EMBL" id="CAG35610.1"/>
    </source>
</evidence>
<keyword evidence="3" id="KW-1185">Reference proteome</keyword>
<feature type="domain" description="Nitroreductase" evidence="1">
    <location>
        <begin position="66"/>
        <end position="149"/>
    </location>
</feature>
<gene>
    <name evidence="2" type="ordered locus">DP0881</name>
</gene>
<dbReference type="Proteomes" id="UP000000602">
    <property type="component" value="Chromosome"/>
</dbReference>
<dbReference type="PANTHER" id="PTHR23026">
    <property type="entry name" value="NADPH NITROREDUCTASE"/>
    <property type="match status" value="1"/>
</dbReference>
<dbReference type="InterPro" id="IPR029479">
    <property type="entry name" value="Nitroreductase"/>
</dbReference>
<dbReference type="InterPro" id="IPR050627">
    <property type="entry name" value="Nitroreductase/BluB"/>
</dbReference>
<dbReference type="STRING" id="177439.DP0881"/>